<reference evidence="5 6" key="1">
    <citation type="submission" date="2019-01" db="EMBL/GenBank/DDBJ databases">
        <title>A chromosome-scale genome assembly of the yellow perch, Perca flavescens.</title>
        <authorList>
            <person name="Feron R."/>
            <person name="Morvezen R."/>
            <person name="Bestin A."/>
            <person name="Haffray P."/>
            <person name="Klopp C."/>
            <person name="Zahm M."/>
            <person name="Cabau C."/>
            <person name="Roques C."/>
            <person name="Donnadieu C."/>
            <person name="Bouchez O."/>
            <person name="Christie M."/>
            <person name="Larson W."/>
            <person name="Guiguen Y."/>
        </authorList>
    </citation>
    <scope>NUCLEOTIDE SEQUENCE [LARGE SCALE GENOMIC DNA]</scope>
    <source>
        <strain evidence="5">YP-PL-M2</strain>
        <tissue evidence="5">Blood</tissue>
    </source>
</reference>
<feature type="domain" description="C-type lectin" evidence="4">
    <location>
        <begin position="173"/>
        <end position="294"/>
    </location>
</feature>
<protein>
    <recommendedName>
        <fullName evidence="4">C-type lectin domain-containing protein</fullName>
    </recommendedName>
</protein>
<evidence type="ECO:0000256" key="2">
    <source>
        <dbReference type="SAM" id="Coils"/>
    </source>
</evidence>
<sequence>MENSQSEQREEMSFEQNISRDFNTNWHSGSHHQTFGQGLFTERGGSAFPLHRLVTLGLLNAVLLIAAVVIGIYCAKADYLLDPHLAATPLIIEMNYLRNHSDIIRAKLEAQAQLAKERGSHRQLKLQVTQTKTLADHLQRQIETLQTERTDLQSNKTTIEESCGRCLQGWSLLKSSCYYFSHHASDSKKNWHDSRANCISQGGDLLVINNLEEQQLISDNFPKLRSIGLWWQNGFWIGLTNVGTAGTWVWVNNVTEVETIYWRPGQTAHDGPLSGNCAALNNFYSERLWYNANCFALLLNWICEMDPI</sequence>
<dbReference type="InterPro" id="IPR016187">
    <property type="entry name" value="CTDL_fold"/>
</dbReference>
<feature type="coiled-coil region" evidence="2">
    <location>
        <begin position="128"/>
        <end position="162"/>
    </location>
</feature>
<dbReference type="InterPro" id="IPR050111">
    <property type="entry name" value="C-type_lectin/snaclec_domain"/>
</dbReference>
<keyword evidence="6" id="KW-1185">Reference proteome</keyword>
<evidence type="ECO:0000313" key="6">
    <source>
        <dbReference type="Proteomes" id="UP000295070"/>
    </source>
</evidence>
<feature type="transmembrane region" description="Helical" evidence="3">
    <location>
        <begin position="53"/>
        <end position="73"/>
    </location>
</feature>
<dbReference type="PROSITE" id="PS50041">
    <property type="entry name" value="C_TYPE_LECTIN_2"/>
    <property type="match status" value="1"/>
</dbReference>
<evidence type="ECO:0000256" key="3">
    <source>
        <dbReference type="SAM" id="Phobius"/>
    </source>
</evidence>
<evidence type="ECO:0000256" key="1">
    <source>
        <dbReference type="ARBA" id="ARBA00023157"/>
    </source>
</evidence>
<dbReference type="Gene3D" id="3.10.100.10">
    <property type="entry name" value="Mannose-Binding Protein A, subunit A"/>
    <property type="match status" value="1"/>
</dbReference>
<evidence type="ECO:0000313" key="5">
    <source>
        <dbReference type="EMBL" id="TDG98744.1"/>
    </source>
</evidence>
<keyword evidence="3" id="KW-0812">Transmembrane</keyword>
<evidence type="ECO:0000259" key="4">
    <source>
        <dbReference type="PROSITE" id="PS50041"/>
    </source>
</evidence>
<dbReference type="EMBL" id="SCKG01000020">
    <property type="protein sequence ID" value="TDG98744.1"/>
    <property type="molecule type" value="Genomic_DNA"/>
</dbReference>
<proteinExistence type="predicted"/>
<dbReference type="PANTHER" id="PTHR22803">
    <property type="entry name" value="MANNOSE, PHOSPHOLIPASE, LECTIN RECEPTOR RELATED"/>
    <property type="match status" value="1"/>
</dbReference>
<accession>A0A484CAT4</accession>
<dbReference type="PROSITE" id="PS00615">
    <property type="entry name" value="C_TYPE_LECTIN_1"/>
    <property type="match status" value="1"/>
</dbReference>
<keyword evidence="3" id="KW-1133">Transmembrane helix</keyword>
<dbReference type="InterPro" id="IPR016186">
    <property type="entry name" value="C-type_lectin-like/link_sf"/>
</dbReference>
<keyword evidence="3" id="KW-0472">Membrane</keyword>
<gene>
    <name evidence="5" type="ORF">EPR50_G00203930</name>
</gene>
<name>A0A484CAT4_PERFV</name>
<dbReference type="InterPro" id="IPR001304">
    <property type="entry name" value="C-type_lectin-like"/>
</dbReference>
<keyword evidence="1" id="KW-1015">Disulfide bond</keyword>
<dbReference type="AlphaFoldDB" id="A0A484CAT4"/>
<dbReference type="SMART" id="SM00034">
    <property type="entry name" value="CLECT"/>
    <property type="match status" value="1"/>
</dbReference>
<dbReference type="STRING" id="8167.A0A484CAT4"/>
<dbReference type="InterPro" id="IPR018378">
    <property type="entry name" value="C-type_lectin_CS"/>
</dbReference>
<dbReference type="SUPFAM" id="SSF56436">
    <property type="entry name" value="C-type lectin-like"/>
    <property type="match status" value="1"/>
</dbReference>
<organism evidence="5 6">
    <name type="scientific">Perca flavescens</name>
    <name type="common">American yellow perch</name>
    <name type="synonym">Morone flavescens</name>
    <dbReference type="NCBI Taxonomy" id="8167"/>
    <lineage>
        <taxon>Eukaryota</taxon>
        <taxon>Metazoa</taxon>
        <taxon>Chordata</taxon>
        <taxon>Craniata</taxon>
        <taxon>Vertebrata</taxon>
        <taxon>Euteleostomi</taxon>
        <taxon>Actinopterygii</taxon>
        <taxon>Neopterygii</taxon>
        <taxon>Teleostei</taxon>
        <taxon>Neoteleostei</taxon>
        <taxon>Acanthomorphata</taxon>
        <taxon>Eupercaria</taxon>
        <taxon>Perciformes</taxon>
        <taxon>Percoidei</taxon>
        <taxon>Percidae</taxon>
        <taxon>Percinae</taxon>
        <taxon>Perca</taxon>
    </lineage>
</organism>
<comment type="caution">
    <text evidence="5">The sequence shown here is derived from an EMBL/GenBank/DDBJ whole genome shotgun (WGS) entry which is preliminary data.</text>
</comment>
<keyword evidence="2" id="KW-0175">Coiled coil</keyword>
<dbReference type="Pfam" id="PF00059">
    <property type="entry name" value="Lectin_C"/>
    <property type="match status" value="1"/>
</dbReference>
<dbReference type="Proteomes" id="UP000295070">
    <property type="component" value="Chromosome 20"/>
</dbReference>